<dbReference type="VEuPathDB" id="FungiDB:CC1G_00642"/>
<keyword evidence="2" id="KW-0186">Copper</keyword>
<dbReference type="GeneID" id="6005892"/>
<name>A8N3D8_COPC7</name>
<dbReference type="InParanoid" id="A8N3D8"/>
<dbReference type="AlphaFoldDB" id="A8N3D8"/>
<dbReference type="EMBL" id="AACS02000001">
    <property type="protein sequence ID" value="EAU92423.1"/>
    <property type="molecule type" value="Genomic_DNA"/>
</dbReference>
<dbReference type="SUPFAM" id="SSF48056">
    <property type="entry name" value="Di-copper centre-containing domain"/>
    <property type="match status" value="1"/>
</dbReference>
<dbReference type="GO" id="GO:0016491">
    <property type="term" value="F:oxidoreductase activity"/>
    <property type="evidence" value="ECO:0007669"/>
    <property type="project" value="InterPro"/>
</dbReference>
<proteinExistence type="predicted"/>
<feature type="chain" id="PRO_5002724326" description="Tyrosinase copper-binding domain-containing protein" evidence="3">
    <location>
        <begin position="24"/>
        <end position="377"/>
    </location>
</feature>
<dbReference type="OrthoDB" id="6132182at2759"/>
<evidence type="ECO:0000313" key="5">
    <source>
        <dbReference type="EMBL" id="EAU92423.1"/>
    </source>
</evidence>
<feature type="domain" description="Tyrosinase copper-binding" evidence="4">
    <location>
        <begin position="301"/>
        <end position="312"/>
    </location>
</feature>
<dbReference type="OMA" id="HIATRRE"/>
<dbReference type="PANTHER" id="PTHR11474">
    <property type="entry name" value="TYROSINASE FAMILY MEMBER"/>
    <property type="match status" value="1"/>
</dbReference>
<dbReference type="eggNOG" id="ENOG502RM4B">
    <property type="taxonomic scope" value="Eukaryota"/>
</dbReference>
<dbReference type="InterPro" id="IPR050316">
    <property type="entry name" value="Tyrosinase/Hemocyanin"/>
</dbReference>
<comment type="caution">
    <text evidence="5">The sequence shown here is derived from an EMBL/GenBank/DDBJ whole genome shotgun (WGS) entry which is preliminary data.</text>
</comment>
<evidence type="ECO:0000256" key="2">
    <source>
        <dbReference type="ARBA" id="ARBA00023008"/>
    </source>
</evidence>
<dbReference type="GO" id="GO:0046872">
    <property type="term" value="F:metal ion binding"/>
    <property type="evidence" value="ECO:0007669"/>
    <property type="project" value="UniProtKB-KW"/>
</dbReference>
<dbReference type="STRING" id="240176.A8N3D8"/>
<keyword evidence="3" id="KW-0732">Signal</keyword>
<keyword evidence="1" id="KW-0479">Metal-binding</keyword>
<protein>
    <recommendedName>
        <fullName evidence="4">Tyrosinase copper-binding domain-containing protein</fullName>
    </recommendedName>
</protein>
<dbReference type="Pfam" id="PF00264">
    <property type="entry name" value="Tyrosinase"/>
    <property type="match status" value="1"/>
</dbReference>
<dbReference type="InterPro" id="IPR008922">
    <property type="entry name" value="Di-copper_centre_dom_sf"/>
</dbReference>
<dbReference type="RefSeq" id="XP_001829463.1">
    <property type="nucleotide sequence ID" value="XM_001829411.1"/>
</dbReference>
<dbReference type="PRINTS" id="PR00092">
    <property type="entry name" value="TYROSINASE"/>
</dbReference>
<accession>A8N3D8</accession>
<dbReference type="Gene3D" id="1.10.1280.10">
    <property type="entry name" value="Di-copper center containing domain from catechol oxidase"/>
    <property type="match status" value="1"/>
</dbReference>
<dbReference type="KEGG" id="cci:CC1G_00642"/>
<evidence type="ECO:0000259" key="4">
    <source>
        <dbReference type="PROSITE" id="PS00498"/>
    </source>
</evidence>
<keyword evidence="6" id="KW-1185">Reference proteome</keyword>
<evidence type="ECO:0000313" key="6">
    <source>
        <dbReference type="Proteomes" id="UP000001861"/>
    </source>
</evidence>
<dbReference type="PROSITE" id="PS00498">
    <property type="entry name" value="TYROSINASE_2"/>
    <property type="match status" value="1"/>
</dbReference>
<dbReference type="InterPro" id="IPR002227">
    <property type="entry name" value="Tyrosinase_Cu-bd"/>
</dbReference>
<feature type="signal peptide" evidence="3">
    <location>
        <begin position="1"/>
        <end position="23"/>
    </location>
</feature>
<evidence type="ECO:0000256" key="3">
    <source>
        <dbReference type="SAM" id="SignalP"/>
    </source>
</evidence>
<sequence>MVFLQVRAFGLLVFFAFAAVVLSAPQATDGASLVDAADTVEYGHVEANESLVGAFGRGRPKRPCKRLSVRREWRDLSNHHKRSYINAVKCLLTAQTHNRTLPEKFNRNDEFVLSHVMVADYIHGVGQFLPWHRHFGFLYEKALREECGYRGPFPYWDWTRDTADPDKHISESPLFDPVLGFGGNGVPGTYTPPTENDGARIPISPPAFTGCVQTGPFAGIVFHVGPNVRFSDHCLTRNFAEEGRREHLTPESIANISSQTTYDDFWNSLDGRPAKPYWRLHDAGHAMIGGDMSNFYSSPNDPIFYLHHAGLDRLWWKWQNVHLPSRLCQMGGQASVSPPHGETTLDYEMSFADLAPTVRVGETMDLRMEPYCYTYAD</sequence>
<reference evidence="5 6" key="1">
    <citation type="journal article" date="2010" name="Proc. Natl. Acad. Sci. U.S.A.">
        <title>Insights into evolution of multicellular fungi from the assembled chromosomes of the mushroom Coprinopsis cinerea (Coprinus cinereus).</title>
        <authorList>
            <person name="Stajich J.E."/>
            <person name="Wilke S.K."/>
            <person name="Ahren D."/>
            <person name="Au C.H."/>
            <person name="Birren B.W."/>
            <person name="Borodovsky M."/>
            <person name="Burns C."/>
            <person name="Canback B."/>
            <person name="Casselton L.A."/>
            <person name="Cheng C.K."/>
            <person name="Deng J."/>
            <person name="Dietrich F.S."/>
            <person name="Fargo D.C."/>
            <person name="Farman M.L."/>
            <person name="Gathman A.C."/>
            <person name="Goldberg J."/>
            <person name="Guigo R."/>
            <person name="Hoegger P.J."/>
            <person name="Hooker J.B."/>
            <person name="Huggins A."/>
            <person name="James T.Y."/>
            <person name="Kamada T."/>
            <person name="Kilaru S."/>
            <person name="Kodira C."/>
            <person name="Kues U."/>
            <person name="Kupfer D."/>
            <person name="Kwan H.S."/>
            <person name="Lomsadze A."/>
            <person name="Li W."/>
            <person name="Lilly W.W."/>
            <person name="Ma L.J."/>
            <person name="Mackey A.J."/>
            <person name="Manning G."/>
            <person name="Martin F."/>
            <person name="Muraguchi H."/>
            <person name="Natvig D.O."/>
            <person name="Palmerini H."/>
            <person name="Ramesh M.A."/>
            <person name="Rehmeyer C.J."/>
            <person name="Roe B.A."/>
            <person name="Shenoy N."/>
            <person name="Stanke M."/>
            <person name="Ter-Hovhannisyan V."/>
            <person name="Tunlid A."/>
            <person name="Velagapudi R."/>
            <person name="Vision T.J."/>
            <person name="Zeng Q."/>
            <person name="Zolan M.E."/>
            <person name="Pukkila P.J."/>
        </authorList>
    </citation>
    <scope>NUCLEOTIDE SEQUENCE [LARGE SCALE GENOMIC DNA]</scope>
    <source>
        <strain evidence="6">Okayama-7 / 130 / ATCC MYA-4618 / FGSC 9003</strain>
    </source>
</reference>
<dbReference type="Proteomes" id="UP000001861">
    <property type="component" value="Unassembled WGS sequence"/>
</dbReference>
<evidence type="ECO:0000256" key="1">
    <source>
        <dbReference type="ARBA" id="ARBA00022723"/>
    </source>
</evidence>
<organism evidence="5 6">
    <name type="scientific">Coprinopsis cinerea (strain Okayama-7 / 130 / ATCC MYA-4618 / FGSC 9003)</name>
    <name type="common">Inky cap fungus</name>
    <name type="synonym">Hormographiella aspergillata</name>
    <dbReference type="NCBI Taxonomy" id="240176"/>
    <lineage>
        <taxon>Eukaryota</taxon>
        <taxon>Fungi</taxon>
        <taxon>Dikarya</taxon>
        <taxon>Basidiomycota</taxon>
        <taxon>Agaricomycotina</taxon>
        <taxon>Agaricomycetes</taxon>
        <taxon>Agaricomycetidae</taxon>
        <taxon>Agaricales</taxon>
        <taxon>Agaricineae</taxon>
        <taxon>Psathyrellaceae</taxon>
        <taxon>Coprinopsis</taxon>
    </lineage>
</organism>
<dbReference type="PANTHER" id="PTHR11474:SF126">
    <property type="entry name" value="TYROSINASE-LIKE PROTEIN TYR-1-RELATED"/>
    <property type="match status" value="1"/>
</dbReference>
<gene>
    <name evidence="5" type="ORF">CC1G_00642</name>
</gene>